<keyword evidence="3" id="KW-1185">Reference proteome</keyword>
<organism evidence="2 3">
    <name type="scientific">Strongylus vulgaris</name>
    <name type="common">Blood worm</name>
    <dbReference type="NCBI Taxonomy" id="40348"/>
    <lineage>
        <taxon>Eukaryota</taxon>
        <taxon>Metazoa</taxon>
        <taxon>Ecdysozoa</taxon>
        <taxon>Nematoda</taxon>
        <taxon>Chromadorea</taxon>
        <taxon>Rhabditida</taxon>
        <taxon>Rhabditina</taxon>
        <taxon>Rhabditomorpha</taxon>
        <taxon>Strongyloidea</taxon>
        <taxon>Strongylidae</taxon>
        <taxon>Strongylus</taxon>
    </lineage>
</organism>
<dbReference type="Proteomes" id="UP000270094">
    <property type="component" value="Unassembled WGS sequence"/>
</dbReference>
<proteinExistence type="predicted"/>
<sequence>MFNRQVTELHSTRSRVANDDKEEQKQLQMPLDGGKEPILEWVPVSSLGQYQSDVVIDPNISNMNPPRKRATSTIEKMEKALQQSSDSKSLPGTFPHWRIHPHLRKELMHKPGSRRYTDDNDAFEEIVLNFPRQFPEEKRAVCLASVEDWVHQKLSEGCSSDNMPTVMM</sequence>
<protein>
    <submittedName>
        <fullName evidence="2">Uncharacterized protein</fullName>
    </submittedName>
</protein>
<dbReference type="OrthoDB" id="10625712at2759"/>
<feature type="compositionally biased region" description="Basic and acidic residues" evidence="1">
    <location>
        <begin position="16"/>
        <end position="25"/>
    </location>
</feature>
<dbReference type="AlphaFoldDB" id="A0A3P7JHQ6"/>
<evidence type="ECO:0000313" key="3">
    <source>
        <dbReference type="Proteomes" id="UP000270094"/>
    </source>
</evidence>
<evidence type="ECO:0000313" key="2">
    <source>
        <dbReference type="EMBL" id="VDM85241.1"/>
    </source>
</evidence>
<evidence type="ECO:0000256" key="1">
    <source>
        <dbReference type="SAM" id="MobiDB-lite"/>
    </source>
</evidence>
<dbReference type="EMBL" id="UYYB01137878">
    <property type="protein sequence ID" value="VDM85241.1"/>
    <property type="molecule type" value="Genomic_DNA"/>
</dbReference>
<feature type="region of interest" description="Disordered" evidence="1">
    <location>
        <begin position="1"/>
        <end position="27"/>
    </location>
</feature>
<reference evidence="2 3" key="1">
    <citation type="submission" date="2018-11" db="EMBL/GenBank/DDBJ databases">
        <authorList>
            <consortium name="Pathogen Informatics"/>
        </authorList>
    </citation>
    <scope>NUCLEOTIDE SEQUENCE [LARGE SCALE GENOMIC DNA]</scope>
</reference>
<accession>A0A3P7JHQ6</accession>
<name>A0A3P7JHQ6_STRVU</name>
<gene>
    <name evidence="2" type="ORF">SVUK_LOCUS20239</name>
</gene>